<proteinExistence type="predicted"/>
<dbReference type="EMBL" id="BOQN01000064">
    <property type="protein sequence ID" value="GIM93215.1"/>
    <property type="molecule type" value="Genomic_DNA"/>
</dbReference>
<evidence type="ECO:0000313" key="2">
    <source>
        <dbReference type="EMBL" id="GIM93215.1"/>
    </source>
</evidence>
<keyword evidence="3" id="KW-1185">Reference proteome</keyword>
<dbReference type="Pfam" id="PF19631">
    <property type="entry name" value="Trypco2"/>
    <property type="match status" value="1"/>
</dbReference>
<organism evidence="2 3">
    <name type="scientific">Paractinoplanes toevensis</name>
    <dbReference type="NCBI Taxonomy" id="571911"/>
    <lineage>
        <taxon>Bacteria</taxon>
        <taxon>Bacillati</taxon>
        <taxon>Actinomycetota</taxon>
        <taxon>Actinomycetes</taxon>
        <taxon>Micromonosporales</taxon>
        <taxon>Micromonosporaceae</taxon>
        <taxon>Paractinoplanes</taxon>
    </lineage>
</organism>
<sequence>MAMEVADYTVPIGELIDAVKGAIKAANISAASPDSAVRVGLVRLTMNAVATDQVGGGVDFRIPVIGWRLKAGVTRASQRTHTIEITLQPKGRAPRFEVRDQAVEEALVRAIDTIRFAINTAAGGDDPFALESGIIELVFGVTDKGTISVGAEAELRDEVTHKLRLELTPGD</sequence>
<dbReference type="AlphaFoldDB" id="A0A919W5N4"/>
<comment type="caution">
    <text evidence="2">The sequence shown here is derived from an EMBL/GenBank/DDBJ whole genome shotgun (WGS) entry which is preliminary data.</text>
</comment>
<accession>A0A919W5N4</accession>
<feature type="domain" description="Trypsin-co-occurring" evidence="1">
    <location>
        <begin position="11"/>
        <end position="89"/>
    </location>
</feature>
<name>A0A919W5N4_9ACTN</name>
<reference evidence="2 3" key="1">
    <citation type="submission" date="2021-03" db="EMBL/GenBank/DDBJ databases">
        <title>Whole genome shotgun sequence of Actinoplanes toevensis NBRC 105298.</title>
        <authorList>
            <person name="Komaki H."/>
            <person name="Tamura T."/>
        </authorList>
    </citation>
    <scope>NUCLEOTIDE SEQUENCE [LARGE SCALE GENOMIC DNA]</scope>
    <source>
        <strain evidence="2 3">NBRC 105298</strain>
    </source>
</reference>
<dbReference type="InterPro" id="IPR045608">
    <property type="entry name" value="Trypco2"/>
</dbReference>
<gene>
    <name evidence="2" type="ORF">Ato02nite_050080</name>
</gene>
<dbReference type="Proteomes" id="UP000677082">
    <property type="component" value="Unassembled WGS sequence"/>
</dbReference>
<evidence type="ECO:0000259" key="1">
    <source>
        <dbReference type="Pfam" id="PF19631"/>
    </source>
</evidence>
<evidence type="ECO:0000313" key="3">
    <source>
        <dbReference type="Proteomes" id="UP000677082"/>
    </source>
</evidence>
<protein>
    <recommendedName>
        <fullName evidence="1">Trypsin-co-occurring domain-containing protein</fullName>
    </recommendedName>
</protein>